<evidence type="ECO:0000313" key="3">
    <source>
        <dbReference type="Proteomes" id="UP000295758"/>
    </source>
</evidence>
<feature type="domain" description="Nucleotide modification associated" evidence="1">
    <location>
        <begin position="2"/>
        <end position="198"/>
    </location>
</feature>
<accession>A0A4R7E2N6</accession>
<sequence length="207" mass="24524">MAIYSYVIVRDYGFAPNPFGDYCTLATCKPKIRDHASVGDWVIGTGSTQIGEKNNLVFAMLINEILTFDEYWHDKRFEYKKPQFNGSLKQMYGDNVYHFSKESKEYIQENSHHSKPDGVRNERNYKRDLKSKKVLISENFWYFGNDSIEIPKDLCDEICKSGRGRKKIEDKKIIKKYEDWLNREKPPGYYGHPHKFEEAEFQRYEGE</sequence>
<dbReference type="RefSeq" id="WP_133618271.1">
    <property type="nucleotide sequence ID" value="NZ_SOAA01000023.1"/>
</dbReference>
<gene>
    <name evidence="2" type="ORF">BY453_1233</name>
</gene>
<protein>
    <recommendedName>
        <fullName evidence="1">Nucleotide modification associated domain-containing protein</fullName>
    </recommendedName>
</protein>
<dbReference type="Pfam" id="PF18753">
    <property type="entry name" value="Nmad2"/>
    <property type="match status" value="1"/>
</dbReference>
<proteinExistence type="predicted"/>
<dbReference type="Proteomes" id="UP000295758">
    <property type="component" value="Unassembled WGS sequence"/>
</dbReference>
<organism evidence="2 3">
    <name type="scientific">Halanaerobium congolense</name>
    <dbReference type="NCBI Taxonomy" id="54121"/>
    <lineage>
        <taxon>Bacteria</taxon>
        <taxon>Bacillati</taxon>
        <taxon>Bacillota</taxon>
        <taxon>Clostridia</taxon>
        <taxon>Halanaerobiales</taxon>
        <taxon>Halanaerobiaceae</taxon>
        <taxon>Halanaerobium</taxon>
    </lineage>
</organism>
<reference evidence="2 3" key="1">
    <citation type="submission" date="2019-03" db="EMBL/GenBank/DDBJ databases">
        <title>Deep subsurface shale carbon reservoir microbial communities from Ohio and West Virginia, USA.</title>
        <authorList>
            <person name="Wrighton K."/>
        </authorList>
    </citation>
    <scope>NUCLEOTIDE SEQUENCE [LARGE SCALE GENOMIC DNA]</scope>
    <source>
        <strain evidence="2 3">UTICA-S4D12</strain>
    </source>
</reference>
<evidence type="ECO:0000313" key="2">
    <source>
        <dbReference type="EMBL" id="TDS28025.1"/>
    </source>
</evidence>
<name>A0A4R7E2N6_9FIRM</name>
<evidence type="ECO:0000259" key="1">
    <source>
        <dbReference type="Pfam" id="PF18753"/>
    </source>
</evidence>
<dbReference type="EMBL" id="SOAA01000023">
    <property type="protein sequence ID" value="TDS28025.1"/>
    <property type="molecule type" value="Genomic_DNA"/>
</dbReference>
<comment type="caution">
    <text evidence="2">The sequence shown here is derived from an EMBL/GenBank/DDBJ whole genome shotgun (WGS) entry which is preliminary data.</text>
</comment>
<dbReference type="AlphaFoldDB" id="A0A4R7E2N6"/>
<dbReference type="InterPro" id="IPR041180">
    <property type="entry name" value="Nmad2"/>
</dbReference>